<dbReference type="Pfam" id="PF13378">
    <property type="entry name" value="MR_MLE_C"/>
    <property type="match status" value="1"/>
</dbReference>
<dbReference type="InterPro" id="IPR013342">
    <property type="entry name" value="Mandelate_racemase_C"/>
</dbReference>
<dbReference type="Gene3D" id="3.20.20.120">
    <property type="entry name" value="Enolase-like C-terminal domain"/>
    <property type="match status" value="1"/>
</dbReference>
<protein>
    <submittedName>
        <fullName evidence="3">Mandelate racemase</fullName>
        <ecNumber evidence="3">5.1.2.2</ecNumber>
    </submittedName>
</protein>
<sequence length="385" mass="40010">MTGADEEGAAPVTRIEAYAYRVPIEVPVATSFGVMRDRPAVFVRVEDHDGCFGWGEVFANWPAAGAEHRVALIERDIAGLVLGQRAADPEALFHRLSAQTRIRAVQCGEPGPFDQAIAGLDIALWDLVARRAGRPLREMLRKGAPASVPTYASGIAIDAADRLIPAAQEAGFGAFKVKVGFAQGDAQKLLAVAASLPKGMVLCADANQAWDLPQARAFVKAVAGAGLGWLEEPLPVFAPQEEWQELARAADMPLAGGENIVGQAAFDAASAAGALQVIQPDVVKWGGISGCFAVAKRALAQGRRYCPHFLGGGIGLAASGAVLAAVGGDGMLEVDVNPNPLRSAFDGMGGVCEGGEWRASDAPGLGIEALPEGLGRYLTASAECH</sequence>
<feature type="domain" description="Mandelate racemase/muconate lactonizing enzyme C-terminal" evidence="2">
    <location>
        <begin position="157"/>
        <end position="253"/>
    </location>
</feature>
<dbReference type="GO" id="GO:0018838">
    <property type="term" value="F:mandelate racemase activity"/>
    <property type="evidence" value="ECO:0007669"/>
    <property type="project" value="UniProtKB-EC"/>
</dbReference>
<keyword evidence="1" id="KW-0456">Lyase</keyword>
<dbReference type="PANTHER" id="PTHR48080:SF2">
    <property type="entry name" value="D-GALACTONATE DEHYDRATASE"/>
    <property type="match status" value="1"/>
</dbReference>
<evidence type="ECO:0000256" key="1">
    <source>
        <dbReference type="ARBA" id="ARBA00023239"/>
    </source>
</evidence>
<gene>
    <name evidence="3" type="primary">mdlA</name>
    <name evidence="3" type="ORF">ROG8370_01929</name>
</gene>
<dbReference type="SFLD" id="SFLDG00179">
    <property type="entry name" value="mandelate_racemase"/>
    <property type="match status" value="1"/>
</dbReference>
<dbReference type="CDD" id="cd03316">
    <property type="entry name" value="MR_like"/>
    <property type="match status" value="1"/>
</dbReference>
<dbReference type="InterPro" id="IPR029065">
    <property type="entry name" value="Enolase_C-like"/>
</dbReference>
<organism evidence="3 4">
    <name type="scientific">Roseovarius gaetbuli</name>
    <dbReference type="NCBI Taxonomy" id="1356575"/>
    <lineage>
        <taxon>Bacteria</taxon>
        <taxon>Pseudomonadati</taxon>
        <taxon>Pseudomonadota</taxon>
        <taxon>Alphaproteobacteria</taxon>
        <taxon>Rhodobacterales</taxon>
        <taxon>Roseobacteraceae</taxon>
        <taxon>Roseovarius</taxon>
    </lineage>
</organism>
<dbReference type="PANTHER" id="PTHR48080">
    <property type="entry name" value="D-GALACTONATE DEHYDRATASE-RELATED"/>
    <property type="match status" value="1"/>
</dbReference>
<evidence type="ECO:0000313" key="3">
    <source>
        <dbReference type="EMBL" id="SLN45111.1"/>
    </source>
</evidence>
<dbReference type="SUPFAM" id="SSF54826">
    <property type="entry name" value="Enolase N-terminal domain-like"/>
    <property type="match status" value="1"/>
</dbReference>
<dbReference type="Pfam" id="PF02746">
    <property type="entry name" value="MR_MLE_N"/>
    <property type="match status" value="1"/>
</dbReference>
<evidence type="ECO:0000259" key="2">
    <source>
        <dbReference type="SMART" id="SM00922"/>
    </source>
</evidence>
<dbReference type="SFLD" id="SFLDS00001">
    <property type="entry name" value="Enolase"/>
    <property type="match status" value="1"/>
</dbReference>
<dbReference type="EC" id="5.1.2.2" evidence="3"/>
<dbReference type="PROSITE" id="PS00909">
    <property type="entry name" value="MR_MLE_2"/>
    <property type="match status" value="1"/>
</dbReference>
<dbReference type="SUPFAM" id="SSF51604">
    <property type="entry name" value="Enolase C-terminal domain-like"/>
    <property type="match status" value="1"/>
</dbReference>
<reference evidence="4" key="1">
    <citation type="submission" date="2017-03" db="EMBL/GenBank/DDBJ databases">
        <authorList>
            <person name="Rodrigo-Torres L."/>
            <person name="Arahal R.D."/>
            <person name="Lucena T."/>
        </authorList>
    </citation>
    <scope>NUCLEOTIDE SEQUENCE [LARGE SCALE GENOMIC DNA]</scope>
    <source>
        <strain evidence="4">CECT 8370</strain>
    </source>
</reference>
<dbReference type="RefSeq" id="WP_085826912.1">
    <property type="nucleotide sequence ID" value="NZ_FWFJ01000016.1"/>
</dbReference>
<dbReference type="SMART" id="SM00922">
    <property type="entry name" value="MR_MLE"/>
    <property type="match status" value="1"/>
</dbReference>
<keyword evidence="3" id="KW-0413">Isomerase</keyword>
<dbReference type="InterPro" id="IPR029017">
    <property type="entry name" value="Enolase-like_N"/>
</dbReference>
<dbReference type="InterPro" id="IPR018110">
    <property type="entry name" value="Mandel_Rmase/mucon_lact_enz_CS"/>
</dbReference>
<evidence type="ECO:0000313" key="4">
    <source>
        <dbReference type="Proteomes" id="UP000194012"/>
    </source>
</evidence>
<dbReference type="GO" id="GO:0000287">
    <property type="term" value="F:magnesium ion binding"/>
    <property type="evidence" value="ECO:0007669"/>
    <property type="project" value="UniProtKB-ARBA"/>
</dbReference>
<dbReference type="GO" id="GO:0009063">
    <property type="term" value="P:amino acid catabolic process"/>
    <property type="evidence" value="ECO:0007669"/>
    <property type="project" value="InterPro"/>
</dbReference>
<keyword evidence="4" id="KW-1185">Reference proteome</keyword>
<dbReference type="GO" id="GO:0016829">
    <property type="term" value="F:lyase activity"/>
    <property type="evidence" value="ECO:0007669"/>
    <property type="project" value="UniProtKB-KW"/>
</dbReference>
<dbReference type="InterPro" id="IPR034593">
    <property type="entry name" value="DgoD-like"/>
</dbReference>
<dbReference type="AlphaFoldDB" id="A0A1X6ZA47"/>
<accession>A0A1X6ZA47</accession>
<dbReference type="InterPro" id="IPR036849">
    <property type="entry name" value="Enolase-like_C_sf"/>
</dbReference>
<dbReference type="Proteomes" id="UP000194012">
    <property type="component" value="Unassembled WGS sequence"/>
</dbReference>
<dbReference type="EMBL" id="FWFJ01000016">
    <property type="protein sequence ID" value="SLN45111.1"/>
    <property type="molecule type" value="Genomic_DNA"/>
</dbReference>
<dbReference type="OrthoDB" id="9802699at2"/>
<dbReference type="InterPro" id="IPR013341">
    <property type="entry name" value="Mandelate_racemase_N_dom"/>
</dbReference>
<proteinExistence type="predicted"/>
<dbReference type="Gene3D" id="3.30.390.10">
    <property type="entry name" value="Enolase-like, N-terminal domain"/>
    <property type="match status" value="1"/>
</dbReference>
<name>A0A1X6ZA47_9RHOB</name>